<dbReference type="EMBL" id="CM045764">
    <property type="protein sequence ID" value="KAI8006826.1"/>
    <property type="molecule type" value="Genomic_DNA"/>
</dbReference>
<evidence type="ECO:0000313" key="2">
    <source>
        <dbReference type="Proteomes" id="UP001060215"/>
    </source>
</evidence>
<dbReference type="Proteomes" id="UP001060215">
    <property type="component" value="Chromosome 7"/>
</dbReference>
<proteinExistence type="predicted"/>
<accession>A0ACC0H1D1</accession>
<keyword evidence="1" id="KW-0032">Aminotransferase</keyword>
<keyword evidence="2" id="KW-1185">Reference proteome</keyword>
<reference evidence="1 2" key="1">
    <citation type="journal article" date="2022" name="Plant J.">
        <title>Chromosome-level genome of Camellia lanceoleosa provides a valuable resource for understanding genome evolution and self-incompatibility.</title>
        <authorList>
            <person name="Gong W."/>
            <person name="Xiao S."/>
            <person name="Wang L."/>
            <person name="Liao Z."/>
            <person name="Chang Y."/>
            <person name="Mo W."/>
            <person name="Hu G."/>
            <person name="Li W."/>
            <person name="Zhao G."/>
            <person name="Zhu H."/>
            <person name="Hu X."/>
            <person name="Ji K."/>
            <person name="Xiang X."/>
            <person name="Song Q."/>
            <person name="Yuan D."/>
            <person name="Jin S."/>
            <person name="Zhang L."/>
        </authorList>
    </citation>
    <scope>NUCLEOTIDE SEQUENCE [LARGE SCALE GENOMIC DNA]</scope>
    <source>
        <strain evidence="1">SQ_2022a</strain>
    </source>
</reference>
<protein>
    <submittedName>
        <fullName evidence="1">Nicotianamine aminotransferase 1</fullName>
    </submittedName>
</protein>
<comment type="caution">
    <text evidence="1">The sequence shown here is derived from an EMBL/GenBank/DDBJ whole genome shotgun (WGS) entry which is preliminary data.</text>
</comment>
<keyword evidence="1" id="KW-0808">Transferase</keyword>
<evidence type="ECO:0000313" key="1">
    <source>
        <dbReference type="EMBL" id="KAI8006826.1"/>
    </source>
</evidence>
<name>A0ACC0H1D1_9ERIC</name>
<gene>
    <name evidence="1" type="ORF">LOK49_LG07G02113</name>
</gene>
<sequence>MEEEEEQSTKWRFKGSEELIKASAFTVKGVVSMLSKNLSEDDNRPVISLGHGDPSVSRCFLTTPIAEDAIVEAVRSAQFNSYAPNVCILPARRGPFLTFLQIQQRTFFLKTLNILREAADFCYDRLEEIPCITCPHKAEGSMFVMVKLNLSLLEGINDDMEFCVKLAKEESVIVLPRVALGLKNWLRITFATEPSSLEDGLGRINAFRLRHAKKD</sequence>
<organism evidence="1 2">
    <name type="scientific">Camellia lanceoleosa</name>
    <dbReference type="NCBI Taxonomy" id="1840588"/>
    <lineage>
        <taxon>Eukaryota</taxon>
        <taxon>Viridiplantae</taxon>
        <taxon>Streptophyta</taxon>
        <taxon>Embryophyta</taxon>
        <taxon>Tracheophyta</taxon>
        <taxon>Spermatophyta</taxon>
        <taxon>Magnoliopsida</taxon>
        <taxon>eudicotyledons</taxon>
        <taxon>Gunneridae</taxon>
        <taxon>Pentapetalae</taxon>
        <taxon>asterids</taxon>
        <taxon>Ericales</taxon>
        <taxon>Theaceae</taxon>
        <taxon>Camellia</taxon>
    </lineage>
</organism>